<evidence type="ECO:0000259" key="2">
    <source>
        <dbReference type="Pfam" id="PF12770"/>
    </source>
</evidence>
<sequence length="673" mass="73153">MKANPLTARLITLLVLNSLTLPAVAQIPVTPSGTVPQPVEPHGHTVSPGRQSHLNSALFFPAVPVNNSPVLSPGSSSAMPGNFMQLQNQPMDGNNIFSPPNSHPTFLTNPTSPSPHSIPGNSAPQPTPVGNGNFVQLSGMGQMLNLEVPVTATVGNVPMNPLALPQLLTGSSFNSPANHVSVNAQGQTVLSSTSPSAVGMTPGSFSPASPTILQLDPRLIPGNGGPGMGTPAMMGFPGLKPPNSQQKLDLPMNEINNLSLTPNQTQLNDRNWGGITGLEELRRDEFAEYLGQEAVGFSLTTADAASVLQRIYRETGTHAAVVYVMSRKEDLDLVVLTQKGELKLQRVEVSHAELMAKVQEFRAAITNGRERNSDRYLASSQQLYRWLIAPIESQLKDGDIETLLLSLDSGLRSLPMAALHDGQQFLIEKYSLSLIPSLSLLDTRYKSLKDTKVLAMGANQFVDLQPLPAVETELNLITHTLWSGQLFINQEFTINNLIRQRRDYPYQIIHLATHSEFNPGSPENSYIQLWQTERLGLNQLRQLGWNKPAVELLVLSSCRTALGDERAELGFAGLAVQAGVKSALASLWYVSDEGTLGLMTAFYGQLQESKIKAEALRKAQIKLLKGEVKLEKGYLQLDEKQAILLPPELGNLSAKTLNHPYYWSGFTLIGSPW</sequence>
<dbReference type="EMBL" id="CZCU02000124">
    <property type="protein sequence ID" value="VXD15754.1"/>
    <property type="molecule type" value="Genomic_DNA"/>
</dbReference>
<dbReference type="Pfam" id="PF12770">
    <property type="entry name" value="CHAT"/>
    <property type="match status" value="1"/>
</dbReference>
<keyword evidence="4" id="KW-1185">Reference proteome</keyword>
<dbReference type="InterPro" id="IPR024983">
    <property type="entry name" value="CHAT_dom"/>
</dbReference>
<feature type="chain" id="PRO_5031183682" description="CHAT domain-containing protein" evidence="1">
    <location>
        <begin position="26"/>
        <end position="673"/>
    </location>
</feature>
<dbReference type="AlphaFoldDB" id="A0A7Z9BK70"/>
<dbReference type="OrthoDB" id="433405at2"/>
<accession>A0A7Z9BK70</accession>
<dbReference type="PANTHER" id="PTHR10098">
    <property type="entry name" value="RAPSYN-RELATED"/>
    <property type="match status" value="1"/>
</dbReference>
<evidence type="ECO:0000256" key="1">
    <source>
        <dbReference type="SAM" id="SignalP"/>
    </source>
</evidence>
<proteinExistence type="predicted"/>
<dbReference type="RefSeq" id="WP_156093056.1">
    <property type="nucleotide sequence ID" value="NZ_LR734824.1"/>
</dbReference>
<organism evidence="3 4">
    <name type="scientific">Planktothrix serta PCC 8927</name>
    <dbReference type="NCBI Taxonomy" id="671068"/>
    <lineage>
        <taxon>Bacteria</taxon>
        <taxon>Bacillati</taxon>
        <taxon>Cyanobacteriota</taxon>
        <taxon>Cyanophyceae</taxon>
        <taxon>Oscillatoriophycideae</taxon>
        <taxon>Oscillatoriales</taxon>
        <taxon>Microcoleaceae</taxon>
        <taxon>Planktothrix</taxon>
    </lineage>
</organism>
<comment type="caution">
    <text evidence="3">The sequence shown here is derived from an EMBL/GenBank/DDBJ whole genome shotgun (WGS) entry which is preliminary data.</text>
</comment>
<feature type="domain" description="CHAT" evidence="2">
    <location>
        <begin position="378"/>
        <end position="671"/>
    </location>
</feature>
<name>A0A7Z9BK70_9CYAN</name>
<feature type="signal peptide" evidence="1">
    <location>
        <begin position="1"/>
        <end position="25"/>
    </location>
</feature>
<gene>
    <name evidence="3" type="ORF">PL8927_50187</name>
</gene>
<keyword evidence="1" id="KW-0732">Signal</keyword>
<dbReference type="PANTHER" id="PTHR10098:SF112">
    <property type="entry name" value="SLR0380 PROTEIN"/>
    <property type="match status" value="1"/>
</dbReference>
<reference evidence="3" key="1">
    <citation type="submission" date="2019-10" db="EMBL/GenBank/DDBJ databases">
        <authorList>
            <consortium name="Genoscope - CEA"/>
            <person name="William W."/>
        </authorList>
    </citation>
    <scope>NUCLEOTIDE SEQUENCE [LARGE SCALE GENOMIC DNA]</scope>
    <source>
        <strain evidence="3">BBR_PRJEB10992</strain>
    </source>
</reference>
<evidence type="ECO:0000313" key="3">
    <source>
        <dbReference type="EMBL" id="VXD15754.1"/>
    </source>
</evidence>
<protein>
    <recommendedName>
        <fullName evidence="2">CHAT domain-containing protein</fullName>
    </recommendedName>
</protein>
<evidence type="ECO:0000313" key="4">
    <source>
        <dbReference type="Proteomes" id="UP000184550"/>
    </source>
</evidence>
<dbReference type="Proteomes" id="UP000184550">
    <property type="component" value="Unassembled WGS sequence"/>
</dbReference>